<gene>
    <name evidence="3" type="ORF">SAMN04488505_102243</name>
</gene>
<evidence type="ECO:0000259" key="2">
    <source>
        <dbReference type="Pfam" id="PF14360"/>
    </source>
</evidence>
<organism evidence="3 4">
    <name type="scientific">Chitinophaga rupis</name>
    <dbReference type="NCBI Taxonomy" id="573321"/>
    <lineage>
        <taxon>Bacteria</taxon>
        <taxon>Pseudomonadati</taxon>
        <taxon>Bacteroidota</taxon>
        <taxon>Chitinophagia</taxon>
        <taxon>Chitinophagales</taxon>
        <taxon>Chitinophagaceae</taxon>
        <taxon>Chitinophaga</taxon>
    </lineage>
</organism>
<evidence type="ECO:0000313" key="4">
    <source>
        <dbReference type="Proteomes" id="UP000198984"/>
    </source>
</evidence>
<dbReference type="STRING" id="573321.SAMN04488505_102243"/>
<feature type="transmembrane region" description="Helical" evidence="1">
    <location>
        <begin position="36"/>
        <end position="60"/>
    </location>
</feature>
<dbReference type="Proteomes" id="UP000198984">
    <property type="component" value="Unassembled WGS sequence"/>
</dbReference>
<accession>A0A1H7Q4G7</accession>
<feature type="transmembrane region" description="Helical" evidence="1">
    <location>
        <begin position="142"/>
        <end position="160"/>
    </location>
</feature>
<keyword evidence="1" id="KW-0472">Membrane</keyword>
<name>A0A1H7Q4G7_9BACT</name>
<keyword evidence="4" id="KW-1185">Reference proteome</keyword>
<keyword evidence="1" id="KW-1133">Transmembrane helix</keyword>
<feature type="transmembrane region" description="Helical" evidence="1">
    <location>
        <begin position="166"/>
        <end position="184"/>
    </location>
</feature>
<evidence type="ECO:0000313" key="3">
    <source>
        <dbReference type="EMBL" id="SEL42564.1"/>
    </source>
</evidence>
<sequence length="186" mass="20745">MIAGSITLVLIFLTFPSFFRYIEKRDGTVLNDWILASIPAIDVSIPIMILIWGMMVLFVVRATARPKLFLTAITAYILLCVSRCLTIFLVPLAPPVNMIALTDPLTGVFYGGQSISKDLFYSGHTSLLFLIFLCCEKKQDRYLAGISTFLVAVLLLVQHVHYTTDVVFAPLFSAMAYALAIKWVDL</sequence>
<dbReference type="Pfam" id="PF14360">
    <property type="entry name" value="PAP2_C"/>
    <property type="match status" value="1"/>
</dbReference>
<proteinExistence type="predicted"/>
<protein>
    <submittedName>
        <fullName evidence="3">PAP2 superfamily C-terminal</fullName>
    </submittedName>
</protein>
<keyword evidence="1" id="KW-0812">Transmembrane</keyword>
<dbReference type="EMBL" id="FOBB01000002">
    <property type="protein sequence ID" value="SEL42564.1"/>
    <property type="molecule type" value="Genomic_DNA"/>
</dbReference>
<evidence type="ECO:0000256" key="1">
    <source>
        <dbReference type="SAM" id="Phobius"/>
    </source>
</evidence>
<feature type="transmembrane region" description="Helical" evidence="1">
    <location>
        <begin position="119"/>
        <end position="135"/>
    </location>
</feature>
<feature type="domain" description="Sphingomyelin synthase-like" evidence="2">
    <location>
        <begin position="118"/>
        <end position="178"/>
    </location>
</feature>
<dbReference type="InterPro" id="IPR025749">
    <property type="entry name" value="Sphingomyelin_synth-like_dom"/>
</dbReference>
<dbReference type="AlphaFoldDB" id="A0A1H7Q4G7"/>
<reference evidence="3 4" key="1">
    <citation type="submission" date="2016-10" db="EMBL/GenBank/DDBJ databases">
        <authorList>
            <person name="de Groot N.N."/>
        </authorList>
    </citation>
    <scope>NUCLEOTIDE SEQUENCE [LARGE SCALE GENOMIC DNA]</scope>
    <source>
        <strain evidence="3 4">DSM 21039</strain>
    </source>
</reference>
<feature type="transmembrane region" description="Helical" evidence="1">
    <location>
        <begin position="72"/>
        <end position="93"/>
    </location>
</feature>